<evidence type="ECO:0000313" key="3">
    <source>
        <dbReference type="EMBL" id="KAF6523135.1"/>
    </source>
</evidence>
<feature type="region of interest" description="Disordered" evidence="1">
    <location>
        <begin position="1"/>
        <end position="29"/>
    </location>
</feature>
<feature type="compositionally biased region" description="Low complexity" evidence="1">
    <location>
        <begin position="13"/>
        <end position="29"/>
    </location>
</feature>
<keyword evidence="2" id="KW-1133">Transmembrane helix</keyword>
<dbReference type="EMBL" id="JACDXP010000006">
    <property type="protein sequence ID" value="KAF6523135.1"/>
    <property type="molecule type" value="Genomic_DNA"/>
</dbReference>
<protein>
    <submittedName>
        <fullName evidence="3">Uncharacterized protein</fullName>
    </submittedName>
</protein>
<feature type="transmembrane region" description="Helical" evidence="2">
    <location>
        <begin position="183"/>
        <end position="202"/>
    </location>
</feature>
<evidence type="ECO:0000256" key="1">
    <source>
        <dbReference type="SAM" id="MobiDB-lite"/>
    </source>
</evidence>
<keyword evidence="2" id="KW-0812">Transmembrane</keyword>
<sequence>MKSSNHYGQGPEPNYTYQPTMPTPTTEVPNPTTQIRGVARDIWLACMISSIPLVAFSALLLGLVFHYQVIPKSPISSSFASAATADPSVVYVDFPATTLIIVASWSSTMAPLILPFLLTLVSFPVSRTLIQASQSGDRTRQPTPRQYALILRIMSNASLSALWSCITYVFTSKRKRAPMTQPLTFMTWMLALASLLSILVFATDTWLHFVTKTVPFTQFSPTTFDSASFRFNENCTNINTTFTGGCTLNSAAANTFLINSEPSLELLANVSSTNMVQQVADSTGKSYAFVGLRQTSQNANLDYTATSFGASSHCQVVTKHCISENGISGPQASYKCDFGAVQGVIPTTQVDAMVLTYFTDSSMKNNVSSLVSLPNPYYFTAVVSVNQNLGRNPNRGLIDDPNITSGLHGSTLFALLCSTKVLDWRYTSINGSVTSFSYSPSNASTTNIVMGTEGYTHVGDSYVLQQTSLDVWQSDTAQEVADKFAETYSRTVMGAIGGALLSAPAEEAQLRSSKLVAKIPKGPLACLLVANFLLVMLGLFLTVRAFLASSSDVGDVQARLGITALVAAHFEMDKVSTMANTLTLSSAVVAGGPFEQQGSIDWVQIARMSISVPISILARVTAADVSPLTIVVGQEMSSLFRLSTTGHERLIRALGELKSFSAIGDAIWFGFGIKHIVRVLAETGKGLTCLMLCACLSEIHPPKTCAEILIRLADVCDAPDHLRPSASQWLNLVGACSGALKSTTFACIAEQFMAFHRPYVDEEYMDEAADVARALLAVARVSSGVLSSVTLTGGRSCGWIAAIGFYFLGLEVEIRSADNATIYKSTTNDDSIRLLVIYGTAQSSNQVQVNSTAYFINSLDRVMAHEQRFDSIISGTVPWNKCFSTTFGDSFGVLLGAKQDFGRLIGASARVFRGLTISDTSSIFNSNDRVDWFGFQPGQYGHGFWHSATSWFPELLPLGPNIDFDTNMSVDDAVEAYNQASESLARTCNCHYCSGDCSRSMRGYCLPVLAETIIFLIWNVSALQIHTDLKPYHSGLRFIYQLHSGEAMTDPSFGEWYGGDAHREAYWGNIVRLVRRLDLASVYHTAQFLFTNDLYPLQRCKAFTAASVGGLCFYFDILRNVSDRPEEAVTLHVVPGVIQTNAGRQYSFIADKTGTRSDGLLGFDWIGTRSFEDTPQYKADYKASVTESLGGNISIPILGMDTGSSDLNVKFFIEESTSGLLVDFHFISAAGTSRVGAYTMLKEIIENSGLVQCTHRGCARMDQINCDISVIDGEGSVSDNLQPRIYVRRLAGNPLARCVGLLVNREWMDAPILRQRECIPCCVRTAANLRHDHRRSPSYVIL</sequence>
<name>A0A8H6GT97_FUSOX</name>
<organism evidence="3 4">
    <name type="scientific">Fusarium oxysporum f. sp. conglutinans</name>
    <dbReference type="NCBI Taxonomy" id="100902"/>
    <lineage>
        <taxon>Eukaryota</taxon>
        <taxon>Fungi</taxon>
        <taxon>Dikarya</taxon>
        <taxon>Ascomycota</taxon>
        <taxon>Pezizomycotina</taxon>
        <taxon>Sordariomycetes</taxon>
        <taxon>Hypocreomycetidae</taxon>
        <taxon>Hypocreales</taxon>
        <taxon>Nectriaceae</taxon>
        <taxon>Fusarium</taxon>
        <taxon>Fusarium oxysporum species complex</taxon>
    </lineage>
</organism>
<keyword evidence="2" id="KW-0472">Membrane</keyword>
<feature type="transmembrane region" description="Helical" evidence="2">
    <location>
        <begin position="42"/>
        <end position="67"/>
    </location>
</feature>
<accession>A0A8H6GT97</accession>
<comment type="caution">
    <text evidence="3">The sequence shown here is derived from an EMBL/GenBank/DDBJ whole genome shotgun (WGS) entry which is preliminary data.</text>
</comment>
<feature type="transmembrane region" description="Helical" evidence="2">
    <location>
        <begin position="524"/>
        <end position="547"/>
    </location>
</feature>
<feature type="transmembrane region" description="Helical" evidence="2">
    <location>
        <begin position="150"/>
        <end position="171"/>
    </location>
</feature>
<evidence type="ECO:0000313" key="4">
    <source>
        <dbReference type="Proteomes" id="UP000593570"/>
    </source>
</evidence>
<reference evidence="3 4" key="1">
    <citation type="journal article" date="2020" name="bioRxiv">
        <title>A chromosome-scale genome assembly for the Fusarium oxysporum strain Fo5176 to establish a model Arabidopsis-fungal pathosystem.</title>
        <authorList>
            <person name="Fokkens L."/>
            <person name="Guo L."/>
            <person name="Dora S."/>
            <person name="Wang B."/>
            <person name="Ye K."/>
            <person name="Sanchez-Rodriguez C."/>
            <person name="Croll D."/>
        </authorList>
    </citation>
    <scope>NUCLEOTIDE SEQUENCE [LARGE SCALE GENOMIC DNA]</scope>
    <source>
        <strain evidence="3 4">Fo5176</strain>
    </source>
</reference>
<gene>
    <name evidence="3" type="ORF">HZS61_014663</name>
</gene>
<proteinExistence type="predicted"/>
<evidence type="ECO:0000256" key="2">
    <source>
        <dbReference type="SAM" id="Phobius"/>
    </source>
</evidence>
<dbReference type="Proteomes" id="UP000593570">
    <property type="component" value="Unassembled WGS sequence"/>
</dbReference>